<dbReference type="Pfam" id="PF23565">
    <property type="entry name" value="ARM_TANGO6"/>
    <property type="match status" value="1"/>
</dbReference>
<comment type="similarity">
    <text evidence="1">Belongs to the Tango6 family.</text>
</comment>
<evidence type="ECO:0000259" key="4">
    <source>
        <dbReference type="Pfam" id="PF23565"/>
    </source>
</evidence>
<dbReference type="EMBL" id="BSXN01000113">
    <property type="protein sequence ID" value="GME67173.1"/>
    <property type="molecule type" value="Genomic_DNA"/>
</dbReference>
<dbReference type="Proteomes" id="UP001165120">
    <property type="component" value="Unassembled WGS sequence"/>
</dbReference>
<keyword evidence="6" id="KW-1185">Reference proteome</keyword>
<accession>A0A9W6SVW8</accession>
<evidence type="ECO:0000259" key="3">
    <source>
        <dbReference type="Pfam" id="PF10363"/>
    </source>
</evidence>
<dbReference type="Pfam" id="PF10363">
    <property type="entry name" value="RTP1_C1"/>
    <property type="match status" value="1"/>
</dbReference>
<dbReference type="GO" id="GO:0009306">
    <property type="term" value="P:protein secretion"/>
    <property type="evidence" value="ECO:0007669"/>
    <property type="project" value="TreeGrafter"/>
</dbReference>
<proteinExistence type="inferred from homology"/>
<comment type="caution">
    <text evidence="5">The sequence shown here is derived from an EMBL/GenBank/DDBJ whole genome shotgun (WGS) entry which is preliminary data.</text>
</comment>
<dbReference type="SUPFAM" id="SSF48371">
    <property type="entry name" value="ARM repeat"/>
    <property type="match status" value="1"/>
</dbReference>
<evidence type="ECO:0000256" key="2">
    <source>
        <dbReference type="SAM" id="MobiDB-lite"/>
    </source>
</evidence>
<name>A0A9W6SVW8_CANBO</name>
<evidence type="ECO:0000256" key="1">
    <source>
        <dbReference type="ARBA" id="ARBA00005724"/>
    </source>
</evidence>
<sequence>MDVDEAKRKLDEFNKSQFLKNLKRNRSSALSKTFDKIDGFLKLSESDYQSSKTNENCIINLYFTRLPVEYTKDAHTTISEIDKRYQVINYLLDNLISIHDMTPRKNDTDMISIPLYDMKIVGNLINTVVVEGIYPCLPKGFSIPLNKRRLKQYKVPLKLTVVPLDKSENILSDIVEKLIQIYIGKSDLKDLISVGVGFTDVLNCSIVLFINSNPNSENYIKFKNYIDILEKNSSTYNLLSIYTLLISNSNTNSNNQELYSKFHSFLIYKLSYLPYIRSDGVQSLIDLILGIRENDQIDVSKFDYIIKAIISKPKNISSKDYYISICDQLYKLLVSIDKPISTTISAHIIEKLYLKNSAIVRDFIFKKIWNCFNPTVDHNITESDSGLILTTAVDLNNSLNACLSLIRNCTSSDFLLELFDPLITPLWCFMAFLKKNSTKNNNTNKVLSYKVVEEIFIILFSIVSDSSEISNLLMDEIYNSVISFNGSDWEFAKDTNNLTYVKEVVRNLDRSSDERHNESLKLFNDVDFGIGLFTDLLKTVKKKEDKNSNIDTEDKTTSNDRIRFLFIKILKIWLSIDEKNRIAELEKDPISALVDLKFLEQIILNFKDDLISGSLTEILDIVKVLLIHKVKLQNESVSSDNSVQFIKQEHPNPDADSDDEDEDEQEDEGAGFKKNISNTPDETLSILFNLIDSIIEGEEDDSPLSSESLEILAEIRQLLTKLNNTSELMQMINSVLSKQERKRNIKSEDPNDELNAVDKKLYKEAISKINDDTPSVKIHGLNILESLILRKCFTITSYDDYFKNIINLIKEKDPFVHLKAIQSFICILNEKDCNLFPKLISIYNGKSRLPIEDKLKIGEIIDRFVHNKNNVLSKEYSNLIINSMLNVIGKHTAGDQLEELDLKLRISALSIIGGCCRYSLLNILDHLTDIYDCIYHVLLLEKDDKYVEIRIAALNVINNLIHSQDFQLNLNNGADYSGLAKIYNLLNNLSENDTNYLVKESSDIILDIIDELQVISLTNQS</sequence>
<evidence type="ECO:0000313" key="6">
    <source>
        <dbReference type="Proteomes" id="UP001165120"/>
    </source>
</evidence>
<feature type="domain" description="RNA polymerase II assembly factor Rtp1 C-terminal" evidence="3">
    <location>
        <begin position="762"/>
        <end position="869"/>
    </location>
</feature>
<dbReference type="PANTHER" id="PTHR20959">
    <property type="entry name" value="TRANSPORT AND GOLGI ORGANIZATION PROTEIN 6 FAMILY MEMBER"/>
    <property type="match status" value="1"/>
</dbReference>
<dbReference type="PANTHER" id="PTHR20959:SF1">
    <property type="entry name" value="TRANSPORT AND GOLGI ORGANIZATION PROTEIN 6 HOMOLOG"/>
    <property type="match status" value="1"/>
</dbReference>
<evidence type="ECO:0000313" key="5">
    <source>
        <dbReference type="EMBL" id="GME67173.1"/>
    </source>
</evidence>
<dbReference type="InterPro" id="IPR016024">
    <property type="entry name" value="ARM-type_fold"/>
</dbReference>
<dbReference type="InterPro" id="IPR019451">
    <property type="entry name" value="Rtp1_C1"/>
</dbReference>
<gene>
    <name evidence="5" type="ORF">Cboi02_000060200</name>
</gene>
<dbReference type="InterPro" id="IPR057407">
    <property type="entry name" value="HEAT_TANGO6"/>
</dbReference>
<feature type="region of interest" description="Disordered" evidence="2">
    <location>
        <begin position="641"/>
        <end position="678"/>
    </location>
</feature>
<feature type="compositionally biased region" description="Acidic residues" evidence="2">
    <location>
        <begin position="655"/>
        <end position="669"/>
    </location>
</feature>
<reference evidence="5" key="1">
    <citation type="submission" date="2023-04" db="EMBL/GenBank/DDBJ databases">
        <title>Candida boidinii NBRC 10035.</title>
        <authorList>
            <person name="Ichikawa N."/>
            <person name="Sato H."/>
            <person name="Tonouchi N."/>
        </authorList>
    </citation>
    <scope>NUCLEOTIDE SEQUENCE</scope>
    <source>
        <strain evidence="5">NBRC 10035</strain>
    </source>
</reference>
<protein>
    <submittedName>
        <fullName evidence="5">Unnamed protein product</fullName>
    </submittedName>
</protein>
<feature type="domain" description="TANGO6 HEAT repeat" evidence="4">
    <location>
        <begin position="276"/>
        <end position="437"/>
    </location>
</feature>
<dbReference type="AlphaFoldDB" id="A0A9W6SVW8"/>
<organism evidence="5 6">
    <name type="scientific">Candida boidinii</name>
    <name type="common">Yeast</name>
    <dbReference type="NCBI Taxonomy" id="5477"/>
    <lineage>
        <taxon>Eukaryota</taxon>
        <taxon>Fungi</taxon>
        <taxon>Dikarya</taxon>
        <taxon>Ascomycota</taxon>
        <taxon>Saccharomycotina</taxon>
        <taxon>Pichiomycetes</taxon>
        <taxon>Pichiales</taxon>
        <taxon>Pichiaceae</taxon>
        <taxon>Ogataea</taxon>
        <taxon>Ogataea/Candida clade</taxon>
    </lineage>
</organism>
<dbReference type="InterPro" id="IPR039600">
    <property type="entry name" value="TANGO6/Rtp1"/>
</dbReference>